<name>A0A4U8UP90_STECR</name>
<dbReference type="EMBL" id="AZBU02000001">
    <property type="protein sequence ID" value="TMS34529.1"/>
    <property type="molecule type" value="Genomic_DNA"/>
</dbReference>
<feature type="coiled-coil region" evidence="1">
    <location>
        <begin position="31"/>
        <end position="58"/>
    </location>
</feature>
<organism evidence="2 3">
    <name type="scientific">Steinernema carpocapsae</name>
    <name type="common">Entomopathogenic nematode</name>
    <dbReference type="NCBI Taxonomy" id="34508"/>
    <lineage>
        <taxon>Eukaryota</taxon>
        <taxon>Metazoa</taxon>
        <taxon>Ecdysozoa</taxon>
        <taxon>Nematoda</taxon>
        <taxon>Chromadorea</taxon>
        <taxon>Rhabditida</taxon>
        <taxon>Tylenchina</taxon>
        <taxon>Panagrolaimomorpha</taxon>
        <taxon>Strongyloidoidea</taxon>
        <taxon>Steinernematidae</taxon>
        <taxon>Steinernema</taxon>
    </lineage>
</organism>
<dbReference type="OrthoDB" id="5856504at2759"/>
<evidence type="ECO:0000313" key="2">
    <source>
        <dbReference type="EMBL" id="TMS34529.1"/>
    </source>
</evidence>
<evidence type="ECO:0000256" key="1">
    <source>
        <dbReference type="SAM" id="Coils"/>
    </source>
</evidence>
<dbReference type="Proteomes" id="UP000298663">
    <property type="component" value="Chromosome X"/>
</dbReference>
<proteinExistence type="predicted"/>
<keyword evidence="1" id="KW-0175">Coiled coil</keyword>
<accession>A0A4U8UP90</accession>
<keyword evidence="3" id="KW-1185">Reference proteome</keyword>
<reference evidence="2 3" key="1">
    <citation type="journal article" date="2015" name="Genome Biol.">
        <title>Comparative genomics of Steinernema reveals deeply conserved gene regulatory networks.</title>
        <authorList>
            <person name="Dillman A.R."/>
            <person name="Macchietto M."/>
            <person name="Porter C.F."/>
            <person name="Rogers A."/>
            <person name="Williams B."/>
            <person name="Antoshechkin I."/>
            <person name="Lee M.M."/>
            <person name="Goodwin Z."/>
            <person name="Lu X."/>
            <person name="Lewis E.E."/>
            <person name="Goodrich-Blair H."/>
            <person name="Stock S.P."/>
            <person name="Adams B.J."/>
            <person name="Sternberg P.W."/>
            <person name="Mortazavi A."/>
        </authorList>
    </citation>
    <scope>NUCLEOTIDE SEQUENCE [LARGE SCALE GENOMIC DNA]</scope>
    <source>
        <strain evidence="2 3">ALL</strain>
    </source>
</reference>
<evidence type="ECO:0000313" key="3">
    <source>
        <dbReference type="Proteomes" id="UP000298663"/>
    </source>
</evidence>
<reference evidence="2 3" key="2">
    <citation type="journal article" date="2019" name="G3 (Bethesda)">
        <title>Hybrid Assembly of the Genome of the Entomopathogenic Nematode Steinernema carpocapsae Identifies the X-Chromosome.</title>
        <authorList>
            <person name="Serra L."/>
            <person name="Macchietto M."/>
            <person name="Macias-Munoz A."/>
            <person name="McGill C.J."/>
            <person name="Rodriguez I.M."/>
            <person name="Rodriguez B."/>
            <person name="Murad R."/>
            <person name="Mortazavi A."/>
        </authorList>
    </citation>
    <scope>NUCLEOTIDE SEQUENCE [LARGE SCALE GENOMIC DNA]</scope>
    <source>
        <strain evidence="2 3">ALL</strain>
    </source>
</reference>
<gene>
    <name evidence="2" type="ORF">L596_002102</name>
</gene>
<dbReference type="AlphaFoldDB" id="A0A4U8UP90"/>
<dbReference type="EMBL" id="CM016762">
    <property type="protein sequence ID" value="TMS34529.1"/>
    <property type="molecule type" value="Genomic_DNA"/>
</dbReference>
<dbReference type="STRING" id="34508.A0A4U8UP90"/>
<comment type="caution">
    <text evidence="2">The sequence shown here is derived from an EMBL/GenBank/DDBJ whole genome shotgun (WGS) entry which is preliminary data.</text>
</comment>
<sequence length="205" mass="22780">MLFENFEKCTCGCAISRRNGQLKEEILETHIEVKNQLIKNLEDIIDEQEAKLEEMKSYIEGRSTIFPLGKKKILKGISVLSLDFGSLSEENLLLKEALRRAESRLRAFELVENVVANVPIMIDQSTQAQIDAPPAENNNVPGKHDKNGLVAIKQTMESLKAAKWLRKLAQKATNDHDRTGSGADAIKFGGAEGGNWRTICKCSAL</sequence>
<protein>
    <submittedName>
        <fullName evidence="2">Uncharacterized protein</fullName>
    </submittedName>
</protein>